<dbReference type="Pfam" id="PF09604">
    <property type="entry name" value="Potass_KdpF"/>
    <property type="match status" value="1"/>
</dbReference>
<dbReference type="RefSeq" id="WP_082794615.1">
    <property type="nucleotide sequence ID" value="NZ_LHZZ01000418.1"/>
</dbReference>
<evidence type="ECO:0000313" key="3">
    <source>
        <dbReference type="Proteomes" id="UP000075538"/>
    </source>
</evidence>
<dbReference type="PATRIC" id="fig|178901.15.peg.2756"/>
<dbReference type="GO" id="GO:0008556">
    <property type="term" value="F:P-type potassium transmembrane transporter activity"/>
    <property type="evidence" value="ECO:0007669"/>
    <property type="project" value="InterPro"/>
</dbReference>
<dbReference type="InterPro" id="IPR011726">
    <property type="entry name" value="KdpF"/>
</dbReference>
<dbReference type="GO" id="GO:0005886">
    <property type="term" value="C:plasma membrane"/>
    <property type="evidence" value="ECO:0007669"/>
    <property type="project" value="InterPro"/>
</dbReference>
<keyword evidence="1" id="KW-0812">Transmembrane</keyword>
<sequence>MTFELIMASVVTLGLLAYITAVLLRPEKF</sequence>
<protein>
    <submittedName>
        <fullName evidence="2">ATPase</fullName>
    </submittedName>
</protein>
<evidence type="ECO:0000313" key="2">
    <source>
        <dbReference type="EMBL" id="KXV78395.1"/>
    </source>
</evidence>
<reference evidence="2 3" key="1">
    <citation type="submission" date="2015-06" db="EMBL/GenBank/DDBJ databases">
        <title>Improved classification and identification of acetic acid bacteria using matrix-assisted laser desorption/ionization time-of-flight mass spectrometry; Gluconobacter nephelii and Gluconobacter uchimurae are later heterotypic synonyms of Gluconobacter japonicus and Gluconobacter oxydans, respectively.</title>
        <authorList>
            <person name="Li L."/>
            <person name="Cleenwerck I."/>
            <person name="De Vuyst L."/>
            <person name="Vandamme P."/>
        </authorList>
    </citation>
    <scope>NUCLEOTIDE SEQUENCE [LARGE SCALE GENOMIC DNA]</scope>
    <source>
        <strain evidence="2 3">LMG 1604</strain>
    </source>
</reference>
<gene>
    <name evidence="2" type="ORF">AD953_04145</name>
</gene>
<feature type="transmembrane region" description="Helical" evidence="1">
    <location>
        <begin position="6"/>
        <end position="24"/>
    </location>
</feature>
<name>A0A149VE04_9PROT</name>
<dbReference type="Proteomes" id="UP000075538">
    <property type="component" value="Unassembled WGS sequence"/>
</dbReference>
<organism evidence="2 3">
    <name type="scientific">Acetobacter malorum</name>
    <dbReference type="NCBI Taxonomy" id="178901"/>
    <lineage>
        <taxon>Bacteria</taxon>
        <taxon>Pseudomonadati</taxon>
        <taxon>Pseudomonadota</taxon>
        <taxon>Alphaproteobacteria</taxon>
        <taxon>Acetobacterales</taxon>
        <taxon>Acetobacteraceae</taxon>
        <taxon>Acetobacter</taxon>
    </lineage>
</organism>
<dbReference type="AlphaFoldDB" id="A0A149VE04"/>
<evidence type="ECO:0000256" key="1">
    <source>
        <dbReference type="SAM" id="Phobius"/>
    </source>
</evidence>
<proteinExistence type="predicted"/>
<dbReference type="EMBL" id="LHZZ01000418">
    <property type="protein sequence ID" value="KXV78395.1"/>
    <property type="molecule type" value="Genomic_DNA"/>
</dbReference>
<accession>A0A149VE04</accession>
<comment type="caution">
    <text evidence="2">The sequence shown here is derived from an EMBL/GenBank/DDBJ whole genome shotgun (WGS) entry which is preliminary data.</text>
</comment>
<keyword evidence="1" id="KW-0472">Membrane</keyword>
<keyword evidence="1" id="KW-1133">Transmembrane helix</keyword>